<dbReference type="EMBL" id="LVXG01000023">
    <property type="protein sequence ID" value="OQP47138.1"/>
    <property type="molecule type" value="Genomic_DNA"/>
</dbReference>
<organism evidence="2 3">
    <name type="scientific">Niastella yeongjuensis</name>
    <dbReference type="NCBI Taxonomy" id="354355"/>
    <lineage>
        <taxon>Bacteria</taxon>
        <taxon>Pseudomonadati</taxon>
        <taxon>Bacteroidota</taxon>
        <taxon>Chitinophagia</taxon>
        <taxon>Chitinophagales</taxon>
        <taxon>Chitinophagaceae</taxon>
        <taxon>Niastella</taxon>
    </lineage>
</organism>
<keyword evidence="1" id="KW-0732">Signal</keyword>
<evidence type="ECO:0008006" key="4">
    <source>
        <dbReference type="Google" id="ProtNLM"/>
    </source>
</evidence>
<evidence type="ECO:0000256" key="1">
    <source>
        <dbReference type="SAM" id="SignalP"/>
    </source>
</evidence>
<keyword evidence="3" id="KW-1185">Reference proteome</keyword>
<evidence type="ECO:0000313" key="3">
    <source>
        <dbReference type="Proteomes" id="UP000192610"/>
    </source>
</evidence>
<feature type="chain" id="PRO_5012438561" description="Lipoprotein" evidence="1">
    <location>
        <begin position="22"/>
        <end position="296"/>
    </location>
</feature>
<reference evidence="3" key="1">
    <citation type="submission" date="2016-04" db="EMBL/GenBank/DDBJ databases">
        <authorList>
            <person name="Chen L."/>
            <person name="Zhuang W."/>
            <person name="Wang G."/>
        </authorList>
    </citation>
    <scope>NUCLEOTIDE SEQUENCE [LARGE SCALE GENOMIC DNA]</scope>
    <source>
        <strain evidence="3">17621</strain>
    </source>
</reference>
<evidence type="ECO:0000313" key="2">
    <source>
        <dbReference type="EMBL" id="OQP47138.1"/>
    </source>
</evidence>
<gene>
    <name evidence="2" type="ORF">A4H97_06405</name>
</gene>
<name>A0A1V9ELX0_9BACT</name>
<proteinExistence type="predicted"/>
<comment type="caution">
    <text evidence="2">The sequence shown here is derived from an EMBL/GenBank/DDBJ whole genome shotgun (WGS) entry which is preliminary data.</text>
</comment>
<feature type="signal peptide" evidence="1">
    <location>
        <begin position="1"/>
        <end position="21"/>
    </location>
</feature>
<dbReference type="Proteomes" id="UP000192610">
    <property type="component" value="Unassembled WGS sequence"/>
</dbReference>
<sequence>MVHHMKTLLSTLCLFAVLLSACKKQDDESGTNGKEAFASAAAESDATAEEVFDDVFNNVMGVSPEVGIGGTGVFGRMDVSSGRLEGIDSTPCYTLTIKQLTTATRFPLQITIDFGNGCNARDGRTRKGKITVVYTGNLFISGNSATTVFDNYYLDNIRVEGTHKLANTGTSDKKSYTTQVINAKLSQSNGDNIQWNSKKTVTQAEGGATPLIGVDDTYNVTGQASGSVQLNGKYFQWSTSITTPLLKRFSCRWISKGTLSLNKGNDAVAVLDYGTGNCDNKGSFTVNGSIHEITLH</sequence>
<accession>A0A1V9ELX0</accession>
<dbReference type="PROSITE" id="PS51257">
    <property type="entry name" value="PROKAR_LIPOPROTEIN"/>
    <property type="match status" value="1"/>
</dbReference>
<protein>
    <recommendedName>
        <fullName evidence="4">Lipoprotein</fullName>
    </recommendedName>
</protein>
<dbReference type="AlphaFoldDB" id="A0A1V9ELX0"/>
<dbReference type="STRING" id="354355.SAMN05660816_01307"/>